<dbReference type="PANTHER" id="PTHR43801">
    <property type="entry name" value="NUCLEOTIDE-BINDING PROTEIN-RELATED"/>
    <property type="match status" value="1"/>
</dbReference>
<name>A0A0M2UVT9_9BACT</name>
<evidence type="ECO:0000313" key="2">
    <source>
        <dbReference type="Proteomes" id="UP000034954"/>
    </source>
</evidence>
<reference evidence="1 2" key="1">
    <citation type="journal article" date="2013" name="BMC Microbiol.">
        <title>Identification of the type II cytochrome c maturation pathway in anammox bacteria by comparative genomics.</title>
        <authorList>
            <person name="Ferousi C."/>
            <person name="Speth D.R."/>
            <person name="Reimann J."/>
            <person name="Op den Camp H.J."/>
            <person name="Allen J.W."/>
            <person name="Keltjens J.T."/>
            <person name="Jetten M.S."/>
        </authorList>
    </citation>
    <scope>NUCLEOTIDE SEQUENCE [LARGE SCALE GENOMIC DNA]</scope>
    <source>
        <strain evidence="1">RU1</strain>
    </source>
</reference>
<accession>A0A0M2UVT9</accession>
<dbReference type="InterPro" id="IPR002829">
    <property type="entry name" value="DUF116"/>
</dbReference>
<evidence type="ECO:0000313" key="1">
    <source>
        <dbReference type="EMBL" id="KKO20173.1"/>
    </source>
</evidence>
<keyword evidence="2" id="KW-1185">Reference proteome</keyword>
<dbReference type="Proteomes" id="UP000034954">
    <property type="component" value="Unassembled WGS sequence"/>
</dbReference>
<evidence type="ECO:0008006" key="3">
    <source>
        <dbReference type="Google" id="ProtNLM"/>
    </source>
</evidence>
<dbReference type="Pfam" id="PF01976">
    <property type="entry name" value="DUF116"/>
    <property type="match status" value="1"/>
</dbReference>
<comment type="caution">
    <text evidence="1">The sequence shown here is derived from an EMBL/GenBank/DDBJ whole genome shotgun (WGS) entry which is preliminary data.</text>
</comment>
<dbReference type="EMBL" id="LAQJ01000122">
    <property type="protein sequence ID" value="KKO20173.1"/>
    <property type="molecule type" value="Genomic_DNA"/>
</dbReference>
<dbReference type="PANTHER" id="PTHR43801:SF1">
    <property type="entry name" value="POLYPRENYL SYNTHETASE"/>
    <property type="match status" value="1"/>
</dbReference>
<proteinExistence type="predicted"/>
<gene>
    <name evidence="1" type="ORF">BROFUL_01132</name>
</gene>
<dbReference type="AlphaFoldDB" id="A0A0M2UVT9"/>
<protein>
    <recommendedName>
        <fullName evidence="3">DUF116 domain-containing protein</fullName>
    </recommendedName>
</protein>
<sequence>MEFIDKKVVSINNLMMKFRKKKCSPKNLLILFPHCIQSSQCKQNVKNDLNECKRCGKCKVKDLIEFSEKYGVHITLASGGRAALQRVMDEDIHGVIAIACEKELRTGLMAAMSKAIFAVPNLRPHGYCKDTDVYLDEVKEAIEKFLT</sequence>
<organism evidence="1 2">
    <name type="scientific">Candidatus Brocadia fulgida</name>
    <dbReference type="NCBI Taxonomy" id="380242"/>
    <lineage>
        <taxon>Bacteria</taxon>
        <taxon>Pseudomonadati</taxon>
        <taxon>Planctomycetota</taxon>
        <taxon>Candidatus Brocadiia</taxon>
        <taxon>Candidatus Brocadiales</taxon>
        <taxon>Candidatus Brocadiaceae</taxon>
        <taxon>Candidatus Brocadia</taxon>
    </lineage>
</organism>